<evidence type="ECO:0008006" key="3">
    <source>
        <dbReference type="Google" id="ProtNLM"/>
    </source>
</evidence>
<protein>
    <recommendedName>
        <fullName evidence="3">Yip1 domain-containing protein</fullName>
    </recommendedName>
</protein>
<proteinExistence type="predicted"/>
<gene>
    <name evidence="2" type="ORF">METZ01_LOCUS30275</name>
</gene>
<keyword evidence="1" id="KW-0472">Membrane</keyword>
<feature type="transmembrane region" description="Helical" evidence="1">
    <location>
        <begin position="215"/>
        <end position="237"/>
    </location>
</feature>
<accession>A0A381QDL8</accession>
<dbReference type="EMBL" id="UINC01001316">
    <property type="protein sequence ID" value="SUZ77421.1"/>
    <property type="molecule type" value="Genomic_DNA"/>
</dbReference>
<feature type="transmembrane region" description="Helical" evidence="1">
    <location>
        <begin position="49"/>
        <end position="67"/>
    </location>
</feature>
<dbReference type="AlphaFoldDB" id="A0A381QDL8"/>
<reference evidence="2" key="1">
    <citation type="submission" date="2018-05" db="EMBL/GenBank/DDBJ databases">
        <authorList>
            <person name="Lanie J.A."/>
            <person name="Ng W.-L."/>
            <person name="Kazmierczak K.M."/>
            <person name="Andrzejewski T.M."/>
            <person name="Davidsen T.M."/>
            <person name="Wayne K.J."/>
            <person name="Tettelin H."/>
            <person name="Glass J.I."/>
            <person name="Rusch D."/>
            <person name="Podicherti R."/>
            <person name="Tsui H.-C.T."/>
            <person name="Winkler M.E."/>
        </authorList>
    </citation>
    <scope>NUCLEOTIDE SEQUENCE</scope>
</reference>
<feature type="transmembrane region" description="Helical" evidence="1">
    <location>
        <begin position="182"/>
        <end position="203"/>
    </location>
</feature>
<feature type="transmembrane region" description="Helical" evidence="1">
    <location>
        <begin position="141"/>
        <end position="162"/>
    </location>
</feature>
<evidence type="ECO:0000256" key="1">
    <source>
        <dbReference type="SAM" id="Phobius"/>
    </source>
</evidence>
<evidence type="ECO:0000313" key="2">
    <source>
        <dbReference type="EMBL" id="SUZ77421.1"/>
    </source>
</evidence>
<organism evidence="2">
    <name type="scientific">marine metagenome</name>
    <dbReference type="NCBI Taxonomy" id="408172"/>
    <lineage>
        <taxon>unclassified sequences</taxon>
        <taxon>metagenomes</taxon>
        <taxon>ecological metagenomes</taxon>
    </lineage>
</organism>
<keyword evidence="1" id="KW-0812">Transmembrane</keyword>
<name>A0A381QDL8_9ZZZZ</name>
<feature type="transmembrane region" description="Helical" evidence="1">
    <location>
        <begin position="97"/>
        <end position="129"/>
    </location>
</feature>
<sequence>MDQVGQESYGKERADSIDLVTIPGIHRRFLDTFFSPAKMNAYLAAEPRWVMALVLSAALMSLQVALIPSEVWESFMREQLLAQGGTPLPMPDRVTDWMSILTVVGAALSTSIVIPIGAGVLTGIFAFVLGDAGGYRQYLAVTAHSFFIPALVGLFIMPLKIATQDPQLTLNLGSFFFFLPSGYWLSVLTAMDLTQIWSSLVIAQGAHCIDRRRSFTSAAVILLSLMFAMALIIGRFMPS</sequence>
<keyword evidence="1" id="KW-1133">Transmembrane helix</keyword>